<evidence type="ECO:0000256" key="2">
    <source>
        <dbReference type="SAM" id="SignalP"/>
    </source>
</evidence>
<name>A0A1I8MHL8_MUSDO</name>
<dbReference type="Pfam" id="PF07841">
    <property type="entry name" value="DM4_12"/>
    <property type="match status" value="1"/>
</dbReference>
<dbReference type="VEuPathDB" id="VectorBase:MDOA004982"/>
<dbReference type="eggNOG" id="ENOG502T8H4">
    <property type="taxonomic scope" value="Eukaryota"/>
</dbReference>
<accession>A0A1I8MHL8</accession>
<proteinExistence type="predicted"/>
<reference evidence="3" key="1">
    <citation type="submission" date="2020-05" db="UniProtKB">
        <authorList>
            <consortium name="EnsemblMetazoa"/>
        </authorList>
    </citation>
    <scope>IDENTIFICATION</scope>
    <source>
        <strain evidence="3">Aabys</strain>
    </source>
</reference>
<keyword evidence="2" id="KW-0732">Signal</keyword>
<dbReference type="PANTHER" id="PTHR21253:SF0">
    <property type="entry name" value="F-BOX ONLY PROTEIN 11-RELATED"/>
    <property type="match status" value="1"/>
</dbReference>
<dbReference type="VEuPathDB" id="VectorBase:MDOMA2_011405"/>
<sequence>MYHSSWIIFLKLCACVVLTIIAHGSCSSTNVPALKTQFHNRILKRRTRSLVFPKKASLLLTPVFSKAVLGGIPRGLIYSMEFDMYHPLPDTVEGWQPTILLNQIGKKQKLDGTPSKFPGNSDSDMDSKTVPQNDDGPSEAHHFVPVYDDVEYATSPWAYYNTSIAIDPSQLFSHPENPYIERSSEARSHFRQFHNFLSPRRRVKFPQNRAGERHQQFEEDDRRTLWHRNQNYRERRQIFDQLEKLGQLFQINMKSCIQRAMCEMTTQLPPFGESLMHDIMRIILTVPKPLNISSRNDDDDLDGYGREYTNANCALSFSASCPYPVLPFLIKGFNR</sequence>
<feature type="region of interest" description="Disordered" evidence="1">
    <location>
        <begin position="109"/>
        <end position="141"/>
    </location>
</feature>
<dbReference type="SMART" id="SM00718">
    <property type="entry name" value="DM4_12"/>
    <property type="match status" value="1"/>
</dbReference>
<dbReference type="InterPro" id="IPR006631">
    <property type="entry name" value="DM4_12"/>
</dbReference>
<evidence type="ECO:0000256" key="1">
    <source>
        <dbReference type="SAM" id="MobiDB-lite"/>
    </source>
</evidence>
<feature type="signal peptide" evidence="2">
    <location>
        <begin position="1"/>
        <end position="28"/>
    </location>
</feature>
<gene>
    <name evidence="3" type="primary">101888090</name>
</gene>
<dbReference type="AlphaFoldDB" id="A0A1I8MHL8"/>
<evidence type="ECO:0000313" key="3">
    <source>
        <dbReference type="EnsemblMetazoa" id="MDOA004982-PA"/>
    </source>
</evidence>
<organism evidence="3">
    <name type="scientific">Musca domestica</name>
    <name type="common">House fly</name>
    <dbReference type="NCBI Taxonomy" id="7370"/>
    <lineage>
        <taxon>Eukaryota</taxon>
        <taxon>Metazoa</taxon>
        <taxon>Ecdysozoa</taxon>
        <taxon>Arthropoda</taxon>
        <taxon>Hexapoda</taxon>
        <taxon>Insecta</taxon>
        <taxon>Pterygota</taxon>
        <taxon>Neoptera</taxon>
        <taxon>Endopterygota</taxon>
        <taxon>Diptera</taxon>
        <taxon>Brachycera</taxon>
        <taxon>Muscomorpha</taxon>
        <taxon>Muscoidea</taxon>
        <taxon>Muscidae</taxon>
        <taxon>Musca</taxon>
    </lineage>
</organism>
<dbReference type="RefSeq" id="XP_005188041.3">
    <property type="nucleotide sequence ID" value="XM_005187984.4"/>
</dbReference>
<dbReference type="OrthoDB" id="8180611at2759"/>
<dbReference type="EnsemblMetazoa" id="MDOA004982-RA">
    <property type="protein sequence ID" value="MDOA004982-PA"/>
    <property type="gene ID" value="MDOA004982"/>
</dbReference>
<feature type="chain" id="PRO_5044560379" evidence="2">
    <location>
        <begin position="29"/>
        <end position="335"/>
    </location>
</feature>
<protein>
    <submittedName>
        <fullName evidence="3">Uncharacterized protein</fullName>
    </submittedName>
</protein>
<dbReference type="KEGG" id="mde:101888090"/>
<dbReference type="PANTHER" id="PTHR21253">
    <property type="entry name" value="F-BOX ONLY PROTEIN 11-RELATED"/>
    <property type="match status" value="1"/>
</dbReference>